<evidence type="ECO:0000313" key="2">
    <source>
        <dbReference type="EMBL" id="MEU3554787.1"/>
    </source>
</evidence>
<gene>
    <name evidence="2" type="ORF">AB0E65_11300</name>
</gene>
<evidence type="ECO:0000256" key="1">
    <source>
        <dbReference type="SAM" id="MobiDB-lite"/>
    </source>
</evidence>
<organism evidence="2 3">
    <name type="scientific">Streptomyces fragilis</name>
    <dbReference type="NCBI Taxonomy" id="67301"/>
    <lineage>
        <taxon>Bacteria</taxon>
        <taxon>Bacillati</taxon>
        <taxon>Actinomycetota</taxon>
        <taxon>Actinomycetes</taxon>
        <taxon>Kitasatosporales</taxon>
        <taxon>Streptomycetaceae</taxon>
        <taxon>Streptomyces</taxon>
    </lineage>
</organism>
<protein>
    <submittedName>
        <fullName evidence="2">Uncharacterized protein</fullName>
    </submittedName>
</protein>
<accession>A0ABV2YGD0</accession>
<dbReference type="EMBL" id="JBEZUR010000013">
    <property type="protein sequence ID" value="MEU3554787.1"/>
    <property type="molecule type" value="Genomic_DNA"/>
</dbReference>
<comment type="caution">
    <text evidence="2">The sequence shown here is derived from an EMBL/GenBank/DDBJ whole genome shotgun (WGS) entry which is preliminary data.</text>
</comment>
<keyword evidence="3" id="KW-1185">Reference proteome</keyword>
<dbReference type="Proteomes" id="UP001550850">
    <property type="component" value="Unassembled WGS sequence"/>
</dbReference>
<sequence>MPSLTYQDLHAGHAEAAEAEGTGALATGALEVTGAPEAAGPPGGLSRRCPAPAP</sequence>
<name>A0ABV2YGD0_9ACTN</name>
<proteinExistence type="predicted"/>
<feature type="compositionally biased region" description="Low complexity" evidence="1">
    <location>
        <begin position="19"/>
        <end position="40"/>
    </location>
</feature>
<feature type="region of interest" description="Disordered" evidence="1">
    <location>
        <begin position="19"/>
        <end position="54"/>
    </location>
</feature>
<dbReference type="RefSeq" id="WP_159105543.1">
    <property type="nucleotide sequence ID" value="NZ_BEVZ01000002.1"/>
</dbReference>
<evidence type="ECO:0000313" key="3">
    <source>
        <dbReference type="Proteomes" id="UP001550850"/>
    </source>
</evidence>
<reference evidence="2 3" key="1">
    <citation type="submission" date="2024-06" db="EMBL/GenBank/DDBJ databases">
        <title>The Natural Products Discovery Center: Release of the First 8490 Sequenced Strains for Exploring Actinobacteria Biosynthetic Diversity.</title>
        <authorList>
            <person name="Kalkreuter E."/>
            <person name="Kautsar S.A."/>
            <person name="Yang D."/>
            <person name="Bader C.D."/>
            <person name="Teijaro C.N."/>
            <person name="Fluegel L."/>
            <person name="Davis C.M."/>
            <person name="Simpson J.R."/>
            <person name="Lauterbach L."/>
            <person name="Steele A.D."/>
            <person name="Gui C."/>
            <person name="Meng S."/>
            <person name="Li G."/>
            <person name="Viehrig K."/>
            <person name="Ye F."/>
            <person name="Su P."/>
            <person name="Kiefer A.F."/>
            <person name="Nichols A."/>
            <person name="Cepeda A.J."/>
            <person name="Yan W."/>
            <person name="Fan B."/>
            <person name="Jiang Y."/>
            <person name="Adhikari A."/>
            <person name="Zheng C.-J."/>
            <person name="Schuster L."/>
            <person name="Cowan T.M."/>
            <person name="Smanski M.J."/>
            <person name="Chevrette M.G."/>
            <person name="De Carvalho L.P.S."/>
            <person name="Shen B."/>
        </authorList>
    </citation>
    <scope>NUCLEOTIDE SEQUENCE [LARGE SCALE GENOMIC DNA]</scope>
    <source>
        <strain evidence="2 3">NPDC038104</strain>
    </source>
</reference>